<name>D5A826_PICSI</name>
<accession>D5A826</accession>
<keyword evidence="2" id="KW-0812">Transmembrane</keyword>
<keyword evidence="2" id="KW-0472">Membrane</keyword>
<evidence type="ECO:0000256" key="2">
    <source>
        <dbReference type="SAM" id="Phobius"/>
    </source>
</evidence>
<dbReference type="EMBL" id="BT122306">
    <property type="protein sequence ID" value="ADE75695.1"/>
    <property type="molecule type" value="mRNA"/>
</dbReference>
<dbReference type="PANTHER" id="PTHR33728">
    <property type="entry name" value="CTTNBP 2 AMINO-TERMINAL-LIKE PROTEIN"/>
    <property type="match status" value="1"/>
</dbReference>
<dbReference type="AlphaFoldDB" id="D5A826"/>
<evidence type="ECO:0000256" key="1">
    <source>
        <dbReference type="SAM" id="MobiDB-lite"/>
    </source>
</evidence>
<feature type="transmembrane region" description="Helical" evidence="2">
    <location>
        <begin position="45"/>
        <end position="66"/>
    </location>
</feature>
<proteinExistence type="evidence at transcript level"/>
<reference evidence="3" key="1">
    <citation type="submission" date="2010-04" db="EMBL/GenBank/DDBJ databases">
        <authorList>
            <person name="Reid K.E."/>
            <person name="Liao N."/>
            <person name="Chan S."/>
            <person name="Docking R."/>
            <person name="Taylor G."/>
            <person name="Moore R."/>
            <person name="Mayo M."/>
            <person name="Munro S."/>
            <person name="King J."/>
            <person name="Yanchuk A."/>
            <person name="Holt R."/>
            <person name="Jones S."/>
            <person name="Marra M."/>
            <person name="Ritland C.E."/>
            <person name="Ritland K."/>
            <person name="Bohlmann J."/>
        </authorList>
    </citation>
    <scope>NUCLEOTIDE SEQUENCE</scope>
    <source>
        <tissue evidence="3">Buds collected with no treatment. Collection October 2007</tissue>
    </source>
</reference>
<sequence length="179" mass="19504">MNDYSSESPKPIGTRNARNYSSTDEVPQGVDRGAHWKQFDTSVNAVSFGFVATAILISMFLVMAIFERFLRPRNSFSSGQSRGNRALESIQVRSEMLLSDKLDHSSAVSSYAIGVSVVMPGQDIPTFIAHPAPLPCPREGVPWPSHEHGYYCGSCSLGLKSSLTDTVKSEESAAETRSI</sequence>
<evidence type="ECO:0000313" key="3">
    <source>
        <dbReference type="EMBL" id="ADE75695.1"/>
    </source>
</evidence>
<keyword evidence="2" id="KW-1133">Transmembrane helix</keyword>
<organism evidence="3">
    <name type="scientific">Picea sitchensis</name>
    <name type="common">Sitka spruce</name>
    <name type="synonym">Pinus sitchensis</name>
    <dbReference type="NCBI Taxonomy" id="3332"/>
    <lineage>
        <taxon>Eukaryota</taxon>
        <taxon>Viridiplantae</taxon>
        <taxon>Streptophyta</taxon>
        <taxon>Embryophyta</taxon>
        <taxon>Tracheophyta</taxon>
        <taxon>Spermatophyta</taxon>
        <taxon>Pinopsida</taxon>
        <taxon>Pinidae</taxon>
        <taxon>Conifers I</taxon>
        <taxon>Pinales</taxon>
        <taxon>Pinaceae</taxon>
        <taxon>Picea</taxon>
    </lineage>
</organism>
<feature type="region of interest" description="Disordered" evidence="1">
    <location>
        <begin position="1"/>
        <end position="29"/>
    </location>
</feature>
<dbReference type="PANTHER" id="PTHR33728:SF21">
    <property type="entry name" value="TRANSMEMBRANE PROTEIN"/>
    <property type="match status" value="1"/>
</dbReference>
<feature type="compositionally biased region" description="Polar residues" evidence="1">
    <location>
        <begin position="16"/>
        <end position="25"/>
    </location>
</feature>
<protein>
    <submittedName>
        <fullName evidence="3">Uncharacterized protein</fullName>
    </submittedName>
</protein>
<dbReference type="OMA" id="PWPSHEH"/>